<organism evidence="7 8">
    <name type="scientific">Sinobacterium norvegicum</name>
    <dbReference type="NCBI Taxonomy" id="1641715"/>
    <lineage>
        <taxon>Bacteria</taxon>
        <taxon>Pseudomonadati</taxon>
        <taxon>Pseudomonadota</taxon>
        <taxon>Gammaproteobacteria</taxon>
        <taxon>Cellvibrionales</taxon>
        <taxon>Spongiibacteraceae</taxon>
        <taxon>Sinobacterium</taxon>
    </lineage>
</organism>
<gene>
    <name evidence="7" type="ORF">SIN8267_02996</name>
</gene>
<evidence type="ECO:0000256" key="3">
    <source>
        <dbReference type="ARBA" id="ARBA00022692"/>
    </source>
</evidence>
<keyword evidence="5 6" id="KW-0472">Membrane</keyword>
<name>A0ABM9AI86_9GAMM</name>
<evidence type="ECO:0000256" key="1">
    <source>
        <dbReference type="ARBA" id="ARBA00004141"/>
    </source>
</evidence>
<keyword evidence="8" id="KW-1185">Reference proteome</keyword>
<keyword evidence="4 6" id="KW-1133">Transmembrane helix</keyword>
<evidence type="ECO:0000256" key="2">
    <source>
        <dbReference type="ARBA" id="ARBA00009142"/>
    </source>
</evidence>
<evidence type="ECO:0000313" key="7">
    <source>
        <dbReference type="EMBL" id="CAH0992859.1"/>
    </source>
</evidence>
<feature type="transmembrane region" description="Helical" evidence="6">
    <location>
        <begin position="6"/>
        <end position="39"/>
    </location>
</feature>
<keyword evidence="3 6" id="KW-0812">Transmembrane</keyword>
<keyword evidence="6" id="KW-1003">Cell membrane</keyword>
<feature type="transmembrane region" description="Helical" evidence="6">
    <location>
        <begin position="212"/>
        <end position="232"/>
    </location>
</feature>
<dbReference type="Pfam" id="PF01925">
    <property type="entry name" value="TauE"/>
    <property type="match status" value="1"/>
</dbReference>
<dbReference type="PANTHER" id="PTHR43483">
    <property type="entry name" value="MEMBRANE TRANSPORTER PROTEIN HI_0806-RELATED"/>
    <property type="match status" value="1"/>
</dbReference>
<dbReference type="EMBL" id="CAKLPX010000004">
    <property type="protein sequence ID" value="CAH0992859.1"/>
    <property type="molecule type" value="Genomic_DNA"/>
</dbReference>
<comment type="subcellular location">
    <subcellularLocation>
        <location evidence="6">Cell membrane</location>
        <topology evidence="6">Multi-pass membrane protein</topology>
    </subcellularLocation>
    <subcellularLocation>
        <location evidence="1">Membrane</location>
        <topology evidence="1">Multi-pass membrane protein</topology>
    </subcellularLocation>
</comment>
<feature type="transmembrane region" description="Helical" evidence="6">
    <location>
        <begin position="46"/>
        <end position="66"/>
    </location>
</feature>
<evidence type="ECO:0000256" key="5">
    <source>
        <dbReference type="ARBA" id="ARBA00023136"/>
    </source>
</evidence>
<accession>A0ABM9AI86</accession>
<proteinExistence type="inferred from homology"/>
<feature type="transmembrane region" description="Helical" evidence="6">
    <location>
        <begin position="176"/>
        <end position="200"/>
    </location>
</feature>
<feature type="transmembrane region" description="Helical" evidence="6">
    <location>
        <begin position="107"/>
        <end position="126"/>
    </location>
</feature>
<dbReference type="PANTHER" id="PTHR43483:SF3">
    <property type="entry name" value="MEMBRANE TRANSPORTER PROTEIN HI_0806-RELATED"/>
    <property type="match status" value="1"/>
</dbReference>
<dbReference type="InterPro" id="IPR002781">
    <property type="entry name" value="TM_pro_TauE-like"/>
</dbReference>
<evidence type="ECO:0000313" key="8">
    <source>
        <dbReference type="Proteomes" id="UP000838100"/>
    </source>
</evidence>
<dbReference type="Proteomes" id="UP000838100">
    <property type="component" value="Unassembled WGS sequence"/>
</dbReference>
<comment type="similarity">
    <text evidence="2 6">Belongs to the 4-toluene sulfonate uptake permease (TSUP) (TC 2.A.102) family.</text>
</comment>
<dbReference type="RefSeq" id="WP_237445546.1">
    <property type="nucleotide sequence ID" value="NZ_CAKLPX010000004.1"/>
</dbReference>
<evidence type="ECO:0000256" key="6">
    <source>
        <dbReference type="RuleBase" id="RU363041"/>
    </source>
</evidence>
<comment type="caution">
    <text evidence="7">The sequence shown here is derived from an EMBL/GenBank/DDBJ whole genome shotgun (WGS) entry which is preliminary data.</text>
</comment>
<reference evidence="7" key="1">
    <citation type="submission" date="2021-12" db="EMBL/GenBank/DDBJ databases">
        <authorList>
            <person name="Rodrigo-Torres L."/>
            <person name="Arahal R. D."/>
            <person name="Lucena T."/>
        </authorList>
    </citation>
    <scope>NUCLEOTIDE SEQUENCE</scope>
    <source>
        <strain evidence="7">CECT 8267</strain>
    </source>
</reference>
<feature type="transmembrane region" description="Helical" evidence="6">
    <location>
        <begin position="146"/>
        <end position="169"/>
    </location>
</feature>
<protein>
    <recommendedName>
        <fullName evidence="6">Probable membrane transporter protein</fullName>
    </recommendedName>
</protein>
<sequence>MMSIVIYLLLGSFAGLIAGLFGVGGGLIIVPALVFAFALQGVSAEVLTHLAVGTSLATIMITSLSSVKTHHEKGAVDWVVFIRMAPGILLGAWLGAQFAHHLSGQTLQLAIGIFVIIVAIQMGLSLRPNPSRELPSAPLLFASGGAIGWVSAIFGIGGGSISVPFFSWCNVQMQRAVATSSACGLPIALSGATSSMVQGWGEQGLPAYSTGYIYWPAFVGIVLTSTIFARQGAKLAHRLEPEKLKKVFALFLLLIGSQFILRNI</sequence>
<evidence type="ECO:0000256" key="4">
    <source>
        <dbReference type="ARBA" id="ARBA00022989"/>
    </source>
</evidence>
<feature type="transmembrane region" description="Helical" evidence="6">
    <location>
        <begin position="78"/>
        <end position="95"/>
    </location>
</feature>